<dbReference type="RefSeq" id="WP_103561062.1">
    <property type="nucleotide sequence ID" value="NZ_MTBP01000001.1"/>
</dbReference>
<organism evidence="2 3">
    <name type="scientific">Actinomadura rubteroloni</name>
    <dbReference type="NCBI Taxonomy" id="1926885"/>
    <lineage>
        <taxon>Bacteria</taxon>
        <taxon>Bacillati</taxon>
        <taxon>Actinomycetota</taxon>
        <taxon>Actinomycetes</taxon>
        <taxon>Streptosporangiales</taxon>
        <taxon>Thermomonosporaceae</taxon>
        <taxon>Actinomadura</taxon>
    </lineage>
</organism>
<dbReference type="InterPro" id="IPR032710">
    <property type="entry name" value="NTF2-like_dom_sf"/>
</dbReference>
<reference evidence="2 3" key="1">
    <citation type="journal article" date="2017" name="Chemistry">
        <title>Isolation, Biosynthesis and Chemical Modifications of Rubterolones A-F: Rare Tropolone Alkaloids from Actinomadura sp. 5-2.</title>
        <authorList>
            <person name="Guo H."/>
            <person name="Benndorf R."/>
            <person name="Leichnitz D."/>
            <person name="Klassen J.L."/>
            <person name="Vollmers J."/>
            <person name="Gorls H."/>
            <person name="Steinacker M."/>
            <person name="Weigel C."/>
            <person name="Dahse H.M."/>
            <person name="Kaster A.K."/>
            <person name="de Beer Z.W."/>
            <person name="Poulsen M."/>
            <person name="Beemelmanns C."/>
        </authorList>
    </citation>
    <scope>NUCLEOTIDE SEQUENCE [LARGE SCALE GENOMIC DNA]</scope>
    <source>
        <strain evidence="2 3">5-2</strain>
    </source>
</reference>
<gene>
    <name evidence="2" type="ORF">BTM25_04210</name>
</gene>
<dbReference type="InterPro" id="IPR037401">
    <property type="entry name" value="SnoaL-like"/>
</dbReference>
<dbReference type="Pfam" id="PF12680">
    <property type="entry name" value="SnoaL_2"/>
    <property type="match status" value="1"/>
</dbReference>
<proteinExistence type="predicted"/>
<dbReference type="PANTHER" id="PTHR41252:SF1">
    <property type="entry name" value="BLR2505 PROTEIN"/>
    <property type="match status" value="1"/>
</dbReference>
<dbReference type="Proteomes" id="UP000242367">
    <property type="component" value="Unassembled WGS sequence"/>
</dbReference>
<dbReference type="PANTHER" id="PTHR41252">
    <property type="entry name" value="BLR2505 PROTEIN"/>
    <property type="match status" value="1"/>
</dbReference>
<dbReference type="AlphaFoldDB" id="A0A2P4ULW8"/>
<sequence>MSTEENRELIRAIFAEMARGNPRALSDAMSDDFRWVFPGNWSWTGVWEPKTVALSGLLRPLMAQFTDYRNEADLILADGDRVVVQAHATASTKHGDRYDQTYCFIFRIADGKITEVIEHCDTALVERVLEPLIPTEKSLP</sequence>
<dbReference type="Gene3D" id="3.10.450.50">
    <property type="match status" value="1"/>
</dbReference>
<evidence type="ECO:0000313" key="3">
    <source>
        <dbReference type="Proteomes" id="UP000242367"/>
    </source>
</evidence>
<name>A0A2P4ULW8_9ACTN</name>
<accession>A0A2P4ULW8</accession>
<keyword evidence="3" id="KW-1185">Reference proteome</keyword>
<protein>
    <submittedName>
        <fullName evidence="2">SnoaL-like domain protein</fullName>
    </submittedName>
</protein>
<feature type="domain" description="SnoaL-like" evidence="1">
    <location>
        <begin position="10"/>
        <end position="116"/>
    </location>
</feature>
<evidence type="ECO:0000259" key="1">
    <source>
        <dbReference type="Pfam" id="PF12680"/>
    </source>
</evidence>
<dbReference type="SUPFAM" id="SSF54427">
    <property type="entry name" value="NTF2-like"/>
    <property type="match status" value="1"/>
</dbReference>
<evidence type="ECO:0000313" key="2">
    <source>
        <dbReference type="EMBL" id="POM26037.1"/>
    </source>
</evidence>
<comment type="caution">
    <text evidence="2">The sequence shown here is derived from an EMBL/GenBank/DDBJ whole genome shotgun (WGS) entry which is preliminary data.</text>
</comment>
<dbReference type="EMBL" id="MTBP01000001">
    <property type="protein sequence ID" value="POM26037.1"/>
    <property type="molecule type" value="Genomic_DNA"/>
</dbReference>